<dbReference type="PROSITE" id="PS51077">
    <property type="entry name" value="HTH_ICLR"/>
    <property type="match status" value="1"/>
</dbReference>
<dbReference type="FunFam" id="1.10.10.10:FF:000056">
    <property type="entry name" value="IclR family transcriptional regulator"/>
    <property type="match status" value="1"/>
</dbReference>
<comment type="function">
    <text evidence="5">May be an activator protein for the gylABX operon.</text>
</comment>
<dbReference type="GO" id="GO:0003700">
    <property type="term" value="F:DNA-binding transcription factor activity"/>
    <property type="evidence" value="ECO:0007669"/>
    <property type="project" value="TreeGrafter"/>
</dbReference>
<dbReference type="InterPro" id="IPR036390">
    <property type="entry name" value="WH_DNA-bd_sf"/>
</dbReference>
<dbReference type="InterPro" id="IPR036388">
    <property type="entry name" value="WH-like_DNA-bd_sf"/>
</dbReference>
<sequence>MTPTGAARPATGSVTVRALTLLEAFTREQPSLTLSEISRRTGLPLTTVHRLAGDLTEWGALERDSSGRFSVGLRLWQVGALAPRGALLRELALPVLEDLSQITQENVQLGVREGTEVVFVERLGGQRAVKTLARVGSPFPLHASGLGLVLLAFAPRSVQEEVLSRPLERFTERTLTSPAELRRVLAEVRRSEIAVSDRQVTMEAVSVAAPIFERPGIAVAALSIVAAADTAQVTALTQLVRTAARAIGRALRPGGLTSSDG</sequence>
<evidence type="ECO:0000256" key="4">
    <source>
        <dbReference type="ARBA" id="ARBA00023163"/>
    </source>
</evidence>
<dbReference type="PANTHER" id="PTHR30136">
    <property type="entry name" value="HELIX-TURN-HELIX TRANSCRIPTIONAL REGULATOR, ICLR FAMILY"/>
    <property type="match status" value="1"/>
</dbReference>
<proteinExistence type="predicted"/>
<name>A0A098BUE3_9NOCA</name>
<evidence type="ECO:0000313" key="8">
    <source>
        <dbReference type="Proteomes" id="UP000042997"/>
    </source>
</evidence>
<dbReference type="Gene3D" id="1.10.10.10">
    <property type="entry name" value="Winged helix-like DNA-binding domain superfamily/Winged helix DNA-binding domain"/>
    <property type="match status" value="1"/>
</dbReference>
<dbReference type="SMART" id="SM00346">
    <property type="entry name" value="HTH_ICLR"/>
    <property type="match status" value="1"/>
</dbReference>
<dbReference type="AlphaFoldDB" id="A0A098BUE3"/>
<reference evidence="7 8" key="1">
    <citation type="journal article" date="2014" name="Genome Announc.">
        <title>Draft Genome Sequence of Propane- and Butane-Oxidizing Actinobacterium Rhodococcus ruber IEGM 231.</title>
        <authorList>
            <person name="Ivshina I.B."/>
            <person name="Kuyukina M.S."/>
            <person name="Krivoruchko A.V."/>
            <person name="Barbe V."/>
            <person name="Fischer C."/>
        </authorList>
    </citation>
    <scope>NUCLEOTIDE SEQUENCE [LARGE SCALE GENOMIC DNA]</scope>
</reference>
<dbReference type="Proteomes" id="UP000042997">
    <property type="component" value="Unassembled WGS sequence"/>
</dbReference>
<evidence type="ECO:0000256" key="3">
    <source>
        <dbReference type="ARBA" id="ARBA00023125"/>
    </source>
</evidence>
<dbReference type="InterPro" id="IPR014757">
    <property type="entry name" value="Tscrpt_reg_IclR_C"/>
</dbReference>
<dbReference type="GO" id="GO:0003677">
    <property type="term" value="F:DNA binding"/>
    <property type="evidence" value="ECO:0007669"/>
    <property type="project" value="UniProtKB-KW"/>
</dbReference>
<dbReference type="Gene3D" id="3.30.450.40">
    <property type="match status" value="1"/>
</dbReference>
<evidence type="ECO:0000256" key="5">
    <source>
        <dbReference type="ARBA" id="ARBA00058938"/>
    </source>
</evidence>
<dbReference type="PANTHER" id="PTHR30136:SF24">
    <property type="entry name" value="HTH-TYPE TRANSCRIPTIONAL REPRESSOR ALLR"/>
    <property type="match status" value="1"/>
</dbReference>
<keyword evidence="1" id="KW-0319">Glycerol metabolism</keyword>
<dbReference type="InterPro" id="IPR005471">
    <property type="entry name" value="Tscrpt_reg_IclR_N"/>
</dbReference>
<accession>A0A098BUE3</accession>
<gene>
    <name evidence="7" type="ORF">RHRU231_880023</name>
</gene>
<dbReference type="Pfam" id="PF09339">
    <property type="entry name" value="HTH_IclR"/>
    <property type="match status" value="1"/>
</dbReference>
<keyword evidence="4" id="KW-0804">Transcription</keyword>
<dbReference type="PROSITE" id="PS51078">
    <property type="entry name" value="ICLR_ED"/>
    <property type="match status" value="1"/>
</dbReference>
<keyword evidence="2" id="KW-0805">Transcription regulation</keyword>
<dbReference type="SUPFAM" id="SSF55781">
    <property type="entry name" value="GAF domain-like"/>
    <property type="match status" value="1"/>
</dbReference>
<evidence type="ECO:0000313" key="7">
    <source>
        <dbReference type="EMBL" id="CDZ91827.1"/>
    </source>
</evidence>
<dbReference type="InterPro" id="IPR050707">
    <property type="entry name" value="HTH_MetabolicPath_Reg"/>
</dbReference>
<dbReference type="InterPro" id="IPR029016">
    <property type="entry name" value="GAF-like_dom_sf"/>
</dbReference>
<dbReference type="Pfam" id="PF01614">
    <property type="entry name" value="IclR_C"/>
    <property type="match status" value="1"/>
</dbReference>
<dbReference type="RefSeq" id="WP_017680852.1">
    <property type="nucleotide sequence ID" value="NZ_CP023714.1"/>
</dbReference>
<dbReference type="EMBL" id="CCSD01000103">
    <property type="protein sequence ID" value="CDZ91827.1"/>
    <property type="molecule type" value="Genomic_DNA"/>
</dbReference>
<dbReference type="OrthoDB" id="60629at2"/>
<organism evidence="7 8">
    <name type="scientific">Rhodococcus ruber</name>
    <dbReference type="NCBI Taxonomy" id="1830"/>
    <lineage>
        <taxon>Bacteria</taxon>
        <taxon>Bacillati</taxon>
        <taxon>Actinomycetota</taxon>
        <taxon>Actinomycetes</taxon>
        <taxon>Mycobacteriales</taxon>
        <taxon>Nocardiaceae</taxon>
        <taxon>Rhodococcus</taxon>
    </lineage>
</organism>
<dbReference type="GO" id="GO:0006071">
    <property type="term" value="P:glycerol metabolic process"/>
    <property type="evidence" value="ECO:0007669"/>
    <property type="project" value="UniProtKB-KW"/>
</dbReference>
<evidence type="ECO:0000256" key="6">
    <source>
        <dbReference type="ARBA" id="ARBA00070406"/>
    </source>
</evidence>
<dbReference type="SUPFAM" id="SSF46785">
    <property type="entry name" value="Winged helix' DNA-binding domain"/>
    <property type="match status" value="1"/>
</dbReference>
<dbReference type="GO" id="GO:0045892">
    <property type="term" value="P:negative regulation of DNA-templated transcription"/>
    <property type="evidence" value="ECO:0007669"/>
    <property type="project" value="TreeGrafter"/>
</dbReference>
<keyword evidence="3" id="KW-0238">DNA-binding</keyword>
<evidence type="ECO:0000256" key="1">
    <source>
        <dbReference type="ARBA" id="ARBA00022798"/>
    </source>
</evidence>
<protein>
    <recommendedName>
        <fullName evidence="6">Glycerol operon regulatory protein</fullName>
    </recommendedName>
</protein>
<evidence type="ECO:0000256" key="2">
    <source>
        <dbReference type="ARBA" id="ARBA00023015"/>
    </source>
</evidence>
<dbReference type="eggNOG" id="COG1414">
    <property type="taxonomic scope" value="Bacteria"/>
</dbReference>